<evidence type="ECO:0000313" key="3">
    <source>
        <dbReference type="Proteomes" id="UP000177870"/>
    </source>
</evidence>
<dbReference type="AlphaFoldDB" id="A0A1D8TS73"/>
<dbReference type="Proteomes" id="UP000177870">
    <property type="component" value="Chromosome"/>
</dbReference>
<proteinExistence type="predicted"/>
<name>A0A1D8TS73_9CYAN</name>
<protein>
    <submittedName>
        <fullName evidence="2">Uncharacterized protein</fullName>
    </submittedName>
</protein>
<organism evidence="2 3">
    <name type="scientific">Moorena producens PAL-8-15-08-1</name>
    <dbReference type="NCBI Taxonomy" id="1458985"/>
    <lineage>
        <taxon>Bacteria</taxon>
        <taxon>Bacillati</taxon>
        <taxon>Cyanobacteriota</taxon>
        <taxon>Cyanophyceae</taxon>
        <taxon>Coleofasciculales</taxon>
        <taxon>Coleofasciculaceae</taxon>
        <taxon>Moorena</taxon>
    </lineage>
</organism>
<gene>
    <name evidence="2" type="ORF">BJP34_14485</name>
</gene>
<accession>A0A1D8TS73</accession>
<feature type="region of interest" description="Disordered" evidence="1">
    <location>
        <begin position="1"/>
        <end position="21"/>
    </location>
</feature>
<evidence type="ECO:0000313" key="2">
    <source>
        <dbReference type="EMBL" id="AOX00502.1"/>
    </source>
</evidence>
<sequence>MQRRPAGVSPTRALHQDGSREKGTKILTIPTRIGKEIFINTVINIYNYFMKFLHSKFLRALINWKISWIKLLMSNSGDNHN</sequence>
<dbReference type="KEGG" id="mpro:BJP34_14485"/>
<dbReference type="EMBL" id="CP017599">
    <property type="protein sequence ID" value="AOX00502.1"/>
    <property type="molecule type" value="Genomic_DNA"/>
</dbReference>
<evidence type="ECO:0000256" key="1">
    <source>
        <dbReference type="SAM" id="MobiDB-lite"/>
    </source>
</evidence>
<reference evidence="3" key="1">
    <citation type="submission" date="2016-10" db="EMBL/GenBank/DDBJ databases">
        <title>Comparative genomics uncovers the prolific and rare metabolic potential of the cyanobacterial genus Moorea.</title>
        <authorList>
            <person name="Leao T."/>
            <person name="Castelao G."/>
            <person name="Korobeynikov A."/>
            <person name="Monroe E.A."/>
            <person name="Podell S."/>
            <person name="Glukhov E."/>
            <person name="Allen E."/>
            <person name="Gerwick W.H."/>
            <person name="Gerwick L."/>
        </authorList>
    </citation>
    <scope>NUCLEOTIDE SEQUENCE [LARGE SCALE GENOMIC DNA]</scope>
    <source>
        <strain evidence="3">PAL-8-15-08-1</strain>
    </source>
</reference>